<evidence type="ECO:0000313" key="2">
    <source>
        <dbReference type="Proteomes" id="UP000324222"/>
    </source>
</evidence>
<dbReference type="EMBL" id="VSRR010000044">
    <property type="protein sequence ID" value="MPC08799.1"/>
    <property type="molecule type" value="Genomic_DNA"/>
</dbReference>
<comment type="caution">
    <text evidence="1">The sequence shown here is derived from an EMBL/GenBank/DDBJ whole genome shotgun (WGS) entry which is preliminary data.</text>
</comment>
<proteinExistence type="predicted"/>
<protein>
    <submittedName>
        <fullName evidence="1">Uncharacterized protein</fullName>
    </submittedName>
</protein>
<dbReference type="AlphaFoldDB" id="A0A5B7CH66"/>
<reference evidence="1 2" key="1">
    <citation type="submission" date="2019-05" db="EMBL/GenBank/DDBJ databases">
        <title>Another draft genome of Portunus trituberculatus and its Hox gene families provides insights of decapod evolution.</title>
        <authorList>
            <person name="Jeong J.-H."/>
            <person name="Song I."/>
            <person name="Kim S."/>
            <person name="Choi T."/>
            <person name="Kim D."/>
            <person name="Ryu S."/>
            <person name="Kim W."/>
        </authorList>
    </citation>
    <scope>NUCLEOTIDE SEQUENCE [LARGE SCALE GENOMIC DNA]</scope>
    <source>
        <tissue evidence="1">Muscle</tissue>
    </source>
</reference>
<evidence type="ECO:0000313" key="1">
    <source>
        <dbReference type="EMBL" id="MPC08799.1"/>
    </source>
</evidence>
<gene>
    <name evidence="1" type="ORF">E2C01_001391</name>
</gene>
<dbReference type="Proteomes" id="UP000324222">
    <property type="component" value="Unassembled WGS sequence"/>
</dbReference>
<sequence>MDSHDRWKEACLLSPQQLWTPLAHYCRLQLPPHTHHLSLLCAAEFPPLFPDPSLRSLVALSSGFAQSSLSVSPEAALMLRQLHVRLFFGDSEYRCRESWDWCDDSREKGPLTCWTSGE</sequence>
<organism evidence="1 2">
    <name type="scientific">Portunus trituberculatus</name>
    <name type="common">Swimming crab</name>
    <name type="synonym">Neptunus trituberculatus</name>
    <dbReference type="NCBI Taxonomy" id="210409"/>
    <lineage>
        <taxon>Eukaryota</taxon>
        <taxon>Metazoa</taxon>
        <taxon>Ecdysozoa</taxon>
        <taxon>Arthropoda</taxon>
        <taxon>Crustacea</taxon>
        <taxon>Multicrustacea</taxon>
        <taxon>Malacostraca</taxon>
        <taxon>Eumalacostraca</taxon>
        <taxon>Eucarida</taxon>
        <taxon>Decapoda</taxon>
        <taxon>Pleocyemata</taxon>
        <taxon>Brachyura</taxon>
        <taxon>Eubrachyura</taxon>
        <taxon>Portunoidea</taxon>
        <taxon>Portunidae</taxon>
        <taxon>Portuninae</taxon>
        <taxon>Portunus</taxon>
    </lineage>
</organism>
<accession>A0A5B7CH66</accession>
<name>A0A5B7CH66_PORTR</name>
<keyword evidence="2" id="KW-1185">Reference proteome</keyword>